<keyword evidence="2" id="KW-1133">Transmembrane helix</keyword>
<dbReference type="SMART" id="SM00028">
    <property type="entry name" value="TPR"/>
    <property type="match status" value="2"/>
</dbReference>
<feature type="transmembrane region" description="Helical" evidence="2">
    <location>
        <begin position="160"/>
        <end position="180"/>
    </location>
</feature>
<keyword evidence="2" id="KW-0812">Transmembrane</keyword>
<dbReference type="OrthoDB" id="9776208at2"/>
<dbReference type="Proteomes" id="UP000243887">
    <property type="component" value="Unassembled WGS sequence"/>
</dbReference>
<dbReference type="Gene3D" id="1.25.40.10">
    <property type="entry name" value="Tetratricopeptide repeat domain"/>
    <property type="match status" value="1"/>
</dbReference>
<protein>
    <submittedName>
        <fullName evidence="3">TPR repeat-containing protein</fullName>
    </submittedName>
</protein>
<dbReference type="PROSITE" id="PS50293">
    <property type="entry name" value="TPR_REGION"/>
    <property type="match status" value="1"/>
</dbReference>
<name>A0A1I3RM00_9FLAO</name>
<organism evidence="3 4">
    <name type="scientific">Myroides guanonis</name>
    <dbReference type="NCBI Taxonomy" id="1150112"/>
    <lineage>
        <taxon>Bacteria</taxon>
        <taxon>Pseudomonadati</taxon>
        <taxon>Bacteroidota</taxon>
        <taxon>Flavobacteriia</taxon>
        <taxon>Flavobacteriales</taxon>
        <taxon>Flavobacteriaceae</taxon>
        <taxon>Myroides</taxon>
    </lineage>
</organism>
<dbReference type="RefSeq" id="WP_090679063.1">
    <property type="nucleotide sequence ID" value="NZ_FORU01000008.1"/>
</dbReference>
<dbReference type="STRING" id="1150112.SAMN04487893_10840"/>
<accession>A0A1I3RM00</accession>
<dbReference type="EMBL" id="FORU01000008">
    <property type="protein sequence ID" value="SFJ46196.1"/>
    <property type="molecule type" value="Genomic_DNA"/>
</dbReference>
<dbReference type="Pfam" id="PF00515">
    <property type="entry name" value="TPR_1"/>
    <property type="match status" value="1"/>
</dbReference>
<sequence>MNKFIFILVLFTSTIWAKEVDSAEKFKKANTLYEQKQYSEALKEYESLEREGVQSDNLYYNMGNTYYKLHEVGSAIYYYEKALLINPELKEASVNLKFAQKSLEGKITKIQKLESKDIIYQSFNFLSFNQWAKVATIFAFLSLALFILYYLSTQSLLKRISFASIFVCVAAMLISSYAAYSTKDYEDTYNPAIVLEDNAVFKDEAKNSAKTIMELKEGTKVYILEEKALWFKVKLENQEIGWLLKTSLRPLK</sequence>
<feature type="transmembrane region" description="Helical" evidence="2">
    <location>
        <begin position="131"/>
        <end position="151"/>
    </location>
</feature>
<evidence type="ECO:0000256" key="1">
    <source>
        <dbReference type="PROSITE-ProRule" id="PRU00339"/>
    </source>
</evidence>
<keyword evidence="4" id="KW-1185">Reference proteome</keyword>
<gene>
    <name evidence="3" type="ORF">SAMN04487893_10840</name>
</gene>
<evidence type="ECO:0000313" key="4">
    <source>
        <dbReference type="Proteomes" id="UP000243887"/>
    </source>
</evidence>
<dbReference type="SUPFAM" id="SSF48452">
    <property type="entry name" value="TPR-like"/>
    <property type="match status" value="1"/>
</dbReference>
<dbReference type="PROSITE" id="PS50005">
    <property type="entry name" value="TPR"/>
    <property type="match status" value="1"/>
</dbReference>
<keyword evidence="1" id="KW-0802">TPR repeat</keyword>
<reference evidence="4" key="1">
    <citation type="submission" date="2016-10" db="EMBL/GenBank/DDBJ databases">
        <authorList>
            <person name="Varghese N."/>
            <person name="Submissions S."/>
        </authorList>
    </citation>
    <scope>NUCLEOTIDE SEQUENCE [LARGE SCALE GENOMIC DNA]</scope>
    <source>
        <strain evidence="4">DSM 26542</strain>
    </source>
</reference>
<dbReference type="Gene3D" id="2.30.30.40">
    <property type="entry name" value="SH3 Domains"/>
    <property type="match status" value="1"/>
</dbReference>
<evidence type="ECO:0000313" key="3">
    <source>
        <dbReference type="EMBL" id="SFJ46196.1"/>
    </source>
</evidence>
<keyword evidence="2" id="KW-0472">Membrane</keyword>
<dbReference type="InterPro" id="IPR019734">
    <property type="entry name" value="TPR_rpt"/>
</dbReference>
<dbReference type="AlphaFoldDB" id="A0A1I3RM00"/>
<proteinExistence type="predicted"/>
<dbReference type="InterPro" id="IPR011990">
    <property type="entry name" value="TPR-like_helical_dom_sf"/>
</dbReference>
<feature type="repeat" description="TPR" evidence="1">
    <location>
        <begin position="56"/>
        <end position="89"/>
    </location>
</feature>
<evidence type="ECO:0000256" key="2">
    <source>
        <dbReference type="SAM" id="Phobius"/>
    </source>
</evidence>